<dbReference type="EC" id="3.1.21.-" evidence="3"/>
<dbReference type="InterPro" id="IPR044946">
    <property type="entry name" value="Restrct_endonuc_typeI_TRD_sf"/>
</dbReference>
<keyword evidence="2" id="KW-0238">DNA-binding</keyword>
<keyword evidence="1" id="KW-0680">Restriction system</keyword>
<evidence type="ECO:0000256" key="1">
    <source>
        <dbReference type="ARBA" id="ARBA00022747"/>
    </source>
</evidence>
<dbReference type="Gene3D" id="3.90.220.20">
    <property type="entry name" value="DNA methylase specificity domains"/>
    <property type="match status" value="1"/>
</dbReference>
<dbReference type="Proteomes" id="UP001056093">
    <property type="component" value="Chromosome"/>
</dbReference>
<keyword evidence="3" id="KW-0378">Hydrolase</keyword>
<dbReference type="RefSeq" id="WP_252773826.1">
    <property type="nucleotide sequence ID" value="NZ_CP097122.1"/>
</dbReference>
<reference evidence="3" key="1">
    <citation type="submission" date="2022-05" db="EMBL/GenBank/DDBJ databases">
        <authorList>
            <person name="Oliphant S.A."/>
            <person name="Watson-Haigh N.S."/>
            <person name="Sumby K.M."/>
            <person name="Gardner J.M."/>
            <person name="Jiranek V."/>
        </authorList>
    </citation>
    <scope>NUCLEOTIDE SEQUENCE</scope>
    <source>
        <strain evidence="3">KI3_B9</strain>
    </source>
</reference>
<gene>
    <name evidence="3" type="ORF">M3M36_06835</name>
</gene>
<dbReference type="Gene3D" id="1.10.287.1120">
    <property type="entry name" value="Bipartite methylase S protein"/>
    <property type="match status" value="1"/>
</dbReference>
<protein>
    <submittedName>
        <fullName evidence="3">Restriction endonuclease subunit S</fullName>
        <ecNumber evidence="3">3.1.21.-</ecNumber>
    </submittedName>
</protein>
<accession>A0ABY5C0L3</accession>
<dbReference type="EMBL" id="CP097122">
    <property type="protein sequence ID" value="USS92021.1"/>
    <property type="molecule type" value="Genomic_DNA"/>
</dbReference>
<keyword evidence="4" id="KW-1185">Reference proteome</keyword>
<evidence type="ECO:0000313" key="4">
    <source>
        <dbReference type="Proteomes" id="UP001056093"/>
    </source>
</evidence>
<dbReference type="GO" id="GO:0016787">
    <property type="term" value="F:hydrolase activity"/>
    <property type="evidence" value="ECO:0007669"/>
    <property type="project" value="UniProtKB-KW"/>
</dbReference>
<evidence type="ECO:0000313" key="3">
    <source>
        <dbReference type="EMBL" id="USS92021.1"/>
    </source>
</evidence>
<dbReference type="SUPFAM" id="SSF116734">
    <property type="entry name" value="DNA methylase specificity domain"/>
    <property type="match status" value="1"/>
</dbReference>
<name>A0ABY5C0L3_9LACO</name>
<keyword evidence="3" id="KW-0255">Endonuclease</keyword>
<dbReference type="GO" id="GO:0004519">
    <property type="term" value="F:endonuclease activity"/>
    <property type="evidence" value="ECO:0007669"/>
    <property type="project" value="UniProtKB-KW"/>
</dbReference>
<sequence>MIDFTQYEKLKLPDVAEFERGKAGKIYPAGSSTIQISATRGQIGFLKQAGEVEAKDVVIIPIAGVDHYYLNVVLQKNVADFCRVFQSGLNIKFEELNNFKVELHNFETQQAIASAVKQLNFQAELVDQQISDMQLFKSYMLSKMMM</sequence>
<organism evidence="3 4">
    <name type="scientific">Fructobacillus americanaquae</name>
    <dbReference type="NCBI Taxonomy" id="2940302"/>
    <lineage>
        <taxon>Bacteria</taxon>
        <taxon>Bacillati</taxon>
        <taxon>Bacillota</taxon>
        <taxon>Bacilli</taxon>
        <taxon>Lactobacillales</taxon>
        <taxon>Lactobacillaceae</taxon>
        <taxon>Fructobacillus</taxon>
    </lineage>
</organism>
<keyword evidence="3" id="KW-0540">Nuclease</keyword>
<proteinExistence type="predicted"/>
<evidence type="ECO:0000256" key="2">
    <source>
        <dbReference type="ARBA" id="ARBA00023125"/>
    </source>
</evidence>